<evidence type="ECO:0000313" key="1">
    <source>
        <dbReference type="EMBL" id="KKM13867.1"/>
    </source>
</evidence>
<dbReference type="InterPro" id="IPR016115">
    <property type="entry name" value="Phage_PRD1_P3_N"/>
</dbReference>
<sequence length="382" mass="40255">MPTGVGANTLANDPRAGAIQFVTDPGAFFELTEKKVFTPIVISPTPGSGVSRTVDFPASGIIAMIRVIFDGDLTTTDGTGAVTTSDLWPYGLLDEFVLGTGASTDVIRVSGQQLHALKAVRNPGFIPQDTADVIPDGIGAAIAITTGANPITLTWDVPVAIDPVSLIGALYSQSANLTVQARIREAVITDLLTVSGNATIDSLTGTWFMQVTSFEVPIAGEDAPKLVVPDLSRLHGIHSHRVQFSNTGDVRAPLIRRNGQLDRLLFRVFDSTPEGAVTSQLLRGEADAIGLDRVRLEYGGSETPLDYNPTHFLASQNVADYADALPDGFYALDFLIENAPRDVILMSGVTDLTLIPTVASGATVAGGARVEVVQESLFAPTG</sequence>
<accession>A0A0F9HFG2</accession>
<organism evidence="1">
    <name type="scientific">marine sediment metagenome</name>
    <dbReference type="NCBI Taxonomy" id="412755"/>
    <lineage>
        <taxon>unclassified sequences</taxon>
        <taxon>metagenomes</taxon>
        <taxon>ecological metagenomes</taxon>
    </lineage>
</organism>
<dbReference type="AlphaFoldDB" id="A0A0F9HFG2"/>
<dbReference type="EMBL" id="LAZR01015278">
    <property type="protein sequence ID" value="KKM13867.1"/>
    <property type="molecule type" value="Genomic_DNA"/>
</dbReference>
<comment type="caution">
    <text evidence="1">The sequence shown here is derived from an EMBL/GenBank/DDBJ whole genome shotgun (WGS) entry which is preliminary data.</text>
</comment>
<protein>
    <submittedName>
        <fullName evidence="1">Uncharacterized protein</fullName>
    </submittedName>
</protein>
<gene>
    <name evidence="1" type="ORF">LCGC14_1711880</name>
</gene>
<proteinExistence type="predicted"/>
<reference evidence="1" key="1">
    <citation type="journal article" date="2015" name="Nature">
        <title>Complex archaea that bridge the gap between prokaryotes and eukaryotes.</title>
        <authorList>
            <person name="Spang A."/>
            <person name="Saw J.H."/>
            <person name="Jorgensen S.L."/>
            <person name="Zaremba-Niedzwiedzka K."/>
            <person name="Martijn J."/>
            <person name="Lind A.E."/>
            <person name="van Eijk R."/>
            <person name="Schleper C."/>
            <person name="Guy L."/>
            <person name="Ettema T.J."/>
        </authorList>
    </citation>
    <scope>NUCLEOTIDE SEQUENCE</scope>
</reference>
<name>A0A0F9HFG2_9ZZZZ</name>
<dbReference type="Gene3D" id="2.70.9.30">
    <property type="entry name" value="Viral coat protein p3"/>
    <property type="match status" value="1"/>
</dbReference>